<evidence type="ECO:0000256" key="2">
    <source>
        <dbReference type="ARBA" id="ARBA00022692"/>
    </source>
</evidence>
<feature type="region of interest" description="Disordered" evidence="5">
    <location>
        <begin position="165"/>
        <end position="212"/>
    </location>
</feature>
<dbReference type="EMBL" id="JAQMWT010000498">
    <property type="protein sequence ID" value="KAJ8600546.1"/>
    <property type="molecule type" value="Genomic_DNA"/>
</dbReference>
<proteinExistence type="predicted"/>
<feature type="transmembrane region" description="Helical" evidence="6">
    <location>
        <begin position="33"/>
        <end position="52"/>
    </location>
</feature>
<evidence type="ECO:0000256" key="3">
    <source>
        <dbReference type="ARBA" id="ARBA00022989"/>
    </source>
</evidence>
<feature type="transmembrane region" description="Helical" evidence="6">
    <location>
        <begin position="133"/>
        <end position="157"/>
    </location>
</feature>
<feature type="transmembrane region" description="Helical" evidence="6">
    <location>
        <begin position="618"/>
        <end position="638"/>
    </location>
</feature>
<dbReference type="PANTHER" id="PTHR22829">
    <property type="entry name" value="DEP DOMAIN PROTEIN"/>
    <property type="match status" value="1"/>
</dbReference>
<feature type="transmembrane region" description="Helical" evidence="6">
    <location>
        <begin position="260"/>
        <end position="278"/>
    </location>
</feature>
<feature type="transmembrane region" description="Helical" evidence="6">
    <location>
        <begin position="64"/>
        <end position="86"/>
    </location>
</feature>
<dbReference type="PANTHER" id="PTHR22829:SF5">
    <property type="entry name" value="INTEGRAL MEMBRANE PROTEIN GPR155"/>
    <property type="match status" value="1"/>
</dbReference>
<accession>A0AAD7U960</accession>
<feature type="compositionally biased region" description="Pro residues" evidence="5">
    <location>
        <begin position="200"/>
        <end position="212"/>
    </location>
</feature>
<feature type="compositionally biased region" description="Acidic residues" evidence="5">
    <location>
        <begin position="172"/>
        <end position="184"/>
    </location>
</feature>
<keyword evidence="3 6" id="KW-1133">Transmembrane helix</keyword>
<protein>
    <submittedName>
        <fullName evidence="7">Uncharacterized protein</fullName>
    </submittedName>
</protein>
<keyword evidence="2 6" id="KW-0812">Transmembrane</keyword>
<name>A0AAD7U960_9STRA</name>
<feature type="transmembrane region" description="Helical" evidence="6">
    <location>
        <begin position="387"/>
        <end position="411"/>
    </location>
</feature>
<feature type="region of interest" description="Disordered" evidence="5">
    <location>
        <begin position="559"/>
        <end position="596"/>
    </location>
</feature>
<dbReference type="GO" id="GO:0016020">
    <property type="term" value="C:membrane"/>
    <property type="evidence" value="ECO:0007669"/>
    <property type="project" value="UniProtKB-SubCell"/>
</dbReference>
<feature type="transmembrane region" description="Helical" evidence="6">
    <location>
        <begin position="285"/>
        <end position="307"/>
    </location>
</feature>
<feature type="transmembrane region" description="Helical" evidence="6">
    <location>
        <begin position="809"/>
        <end position="829"/>
    </location>
</feature>
<comment type="caution">
    <text evidence="7">The sequence shown here is derived from an EMBL/GenBank/DDBJ whole genome shotgun (WGS) entry which is preliminary data.</text>
</comment>
<gene>
    <name evidence="7" type="ORF">CTAYLR_007929</name>
</gene>
<comment type="subcellular location">
    <subcellularLocation>
        <location evidence="1">Membrane</location>
        <topology evidence="1">Multi-pass membrane protein</topology>
    </subcellularLocation>
</comment>
<dbReference type="GO" id="GO:0023051">
    <property type="term" value="P:regulation of signaling"/>
    <property type="evidence" value="ECO:0007669"/>
    <property type="project" value="TreeGrafter"/>
</dbReference>
<feature type="region of interest" description="Disordered" evidence="5">
    <location>
        <begin position="703"/>
        <end position="724"/>
    </location>
</feature>
<feature type="compositionally biased region" description="Pro residues" evidence="5">
    <location>
        <begin position="707"/>
        <end position="717"/>
    </location>
</feature>
<dbReference type="Proteomes" id="UP001230188">
    <property type="component" value="Unassembled WGS sequence"/>
</dbReference>
<feature type="region of interest" description="Disordered" evidence="5">
    <location>
        <begin position="864"/>
        <end position="886"/>
    </location>
</feature>
<feature type="transmembrane region" description="Helical" evidence="6">
    <location>
        <begin position="350"/>
        <end position="372"/>
    </location>
</feature>
<dbReference type="InterPro" id="IPR004776">
    <property type="entry name" value="Mem_transp_PIN-like"/>
</dbReference>
<feature type="transmembrane region" description="Helical" evidence="6">
    <location>
        <begin position="658"/>
        <end position="678"/>
    </location>
</feature>
<evidence type="ECO:0000313" key="8">
    <source>
        <dbReference type="Proteomes" id="UP001230188"/>
    </source>
</evidence>
<dbReference type="GO" id="GO:0055085">
    <property type="term" value="P:transmembrane transport"/>
    <property type="evidence" value="ECO:0007669"/>
    <property type="project" value="InterPro"/>
</dbReference>
<evidence type="ECO:0000256" key="5">
    <source>
        <dbReference type="SAM" id="MobiDB-lite"/>
    </source>
</evidence>
<organism evidence="7 8">
    <name type="scientific">Chrysophaeum taylorii</name>
    <dbReference type="NCBI Taxonomy" id="2483200"/>
    <lineage>
        <taxon>Eukaryota</taxon>
        <taxon>Sar</taxon>
        <taxon>Stramenopiles</taxon>
        <taxon>Ochrophyta</taxon>
        <taxon>Pelagophyceae</taxon>
        <taxon>Pelagomonadales</taxon>
        <taxon>Pelagomonadaceae</taxon>
        <taxon>Chrysophaeum</taxon>
    </lineage>
</organism>
<evidence type="ECO:0000256" key="6">
    <source>
        <dbReference type="SAM" id="Phobius"/>
    </source>
</evidence>
<keyword evidence="8" id="KW-1185">Reference proteome</keyword>
<evidence type="ECO:0000256" key="4">
    <source>
        <dbReference type="ARBA" id="ARBA00023136"/>
    </source>
</evidence>
<evidence type="ECO:0000313" key="7">
    <source>
        <dbReference type="EMBL" id="KAJ8600546.1"/>
    </source>
</evidence>
<sequence length="910" mass="96850">MVSFAASLLACTGIISMGYFAGRAELISAHGNAALGVFLGRFSLPALLFTELATLSLGEIDTGLLVSVLIAKVAMFFGVLACTLSFDHGPDARKLAGVSALRAIFCTQSNDFALGLPVMTALFKNSHPHLVSMLYLLSPVSLLLLNPIGFLLMGYAYSAPGGAAEEVPANQADDDDDDDDDDDMAPPMLEDPSSTTGLSTPPPPPPLKPPQKPSSVVLSVVMRVAKTPIVACSLLGLAWNLAIGQVPGPISFMLETLGDAFTPCALFFTGLSLVGKVARLTPSRLLLPSTLTVCKVIVLPVVVYLSVGLAGGNGSTRGFGFVYGAIPTAPSVLVYAHEYMSADPKVVDQVAVSLVVCTLAATPVLFVAGMLVKDSSNDGVETDARDAAYFLSIPSAVLSSWLVASFAASWYQERREARKNGGDGRHRKVGWRAADTRVLLLVIVAFSHAAASANSATCFSSYTHQSDGVVLVRVSRYFVGSFCRLAASGAAAATALLPEKPTPSLRVFGDDQQPEGGVCMRALRPCYDRVNVGGGSTPAAQSGPPRRRRRHETLAELFRAEDDDDDLSAEESKQQDLTPDVVVGEDSASSRSSGLCAPLLADNDDEAYRPQPPRDRMVRALVWCVATPLAISIALPLTTPANLEAREEDPCGYVYGSAQYASAAAYLALCVVASLVGLRRTREIVDVRYNLLRSASFLAAASSASPPSSPRHPPPHLAPDSLPGGADTLGSNDNLAALAAMVARENREALRRELTNPPPDQASTKLVATIGHRMMLLIIIHALYAFLACCACVAHLAPSSGRATKKVLMFVDVTVESSLGIFMFFVFGLTKNQVLWQAITTRVKNAWTSCGDWPVVAPRPLDERRRRNGRDLPPITADERRRHHSSALQRDTYHIASVDINEIHFVVAGS</sequence>
<keyword evidence="4 6" id="KW-0472">Membrane</keyword>
<evidence type="ECO:0000256" key="1">
    <source>
        <dbReference type="ARBA" id="ARBA00004141"/>
    </source>
</evidence>
<feature type="transmembrane region" description="Helical" evidence="6">
    <location>
        <begin position="319"/>
        <end position="338"/>
    </location>
</feature>
<reference evidence="7" key="1">
    <citation type="submission" date="2023-01" db="EMBL/GenBank/DDBJ databases">
        <title>Metagenome sequencing of chrysophaentin producing Chrysophaeum taylorii.</title>
        <authorList>
            <person name="Davison J."/>
            <person name="Bewley C."/>
        </authorList>
    </citation>
    <scope>NUCLEOTIDE SEQUENCE</scope>
    <source>
        <strain evidence="7">NIES-1699</strain>
    </source>
</reference>
<dbReference type="AlphaFoldDB" id="A0AAD7U960"/>
<dbReference type="InterPro" id="IPR051832">
    <property type="entry name" value="mTOR-Rac_regulators"/>
</dbReference>
<dbReference type="Pfam" id="PF03547">
    <property type="entry name" value="Mem_trans"/>
    <property type="match status" value="1"/>
</dbReference>
<feature type="transmembrane region" description="Helical" evidence="6">
    <location>
        <begin position="775"/>
        <end position="797"/>
    </location>
</feature>